<organism evidence="2 3">
    <name type="scientific">Hibiscus syriacus</name>
    <name type="common">Rose of Sharon</name>
    <dbReference type="NCBI Taxonomy" id="106335"/>
    <lineage>
        <taxon>Eukaryota</taxon>
        <taxon>Viridiplantae</taxon>
        <taxon>Streptophyta</taxon>
        <taxon>Embryophyta</taxon>
        <taxon>Tracheophyta</taxon>
        <taxon>Spermatophyta</taxon>
        <taxon>Magnoliopsida</taxon>
        <taxon>eudicotyledons</taxon>
        <taxon>Gunneridae</taxon>
        <taxon>Pentapetalae</taxon>
        <taxon>rosids</taxon>
        <taxon>malvids</taxon>
        <taxon>Malvales</taxon>
        <taxon>Malvaceae</taxon>
        <taxon>Malvoideae</taxon>
        <taxon>Hibiscus</taxon>
    </lineage>
</organism>
<dbReference type="PANTHER" id="PTHR37390:SF1">
    <property type="entry name" value="FOLATE-BINDING PROTEIN 1"/>
    <property type="match status" value="1"/>
</dbReference>
<evidence type="ECO:0000313" key="3">
    <source>
        <dbReference type="Proteomes" id="UP000436088"/>
    </source>
</evidence>
<dbReference type="PANTHER" id="PTHR37390">
    <property type="entry name" value="OS02G0592500 PROTEIN"/>
    <property type="match status" value="1"/>
</dbReference>
<keyword evidence="3" id="KW-1185">Reference proteome</keyword>
<proteinExistence type="predicted"/>
<gene>
    <name evidence="2" type="ORF">F3Y22_tig00110287pilonHSYRG00037</name>
</gene>
<dbReference type="InterPro" id="IPR053305">
    <property type="entry name" value="Folate-binding_rcpt-like"/>
</dbReference>
<feature type="compositionally biased region" description="Polar residues" evidence="1">
    <location>
        <begin position="325"/>
        <end position="335"/>
    </location>
</feature>
<sequence>MDLEGTGGGGSGIVLSGGKIPKDFNLQMIGFDHFVAFLLLKEPQISVELETRKTNGVCVSQGGHFPPFSSKGKPPNRVGKGHKDLTLCRLFRKKICCDAAQTHPPLLSIRRLALTGEASQECLHLWELLECSTCDPRVGIKPGPRLYAGLSAMEYFWPALMLTSQWMQRHRFSSKTVELAALRLWWMICWSGWLPSWSFPSFEVEHLLCQLCLAAGFGVEQSFDMHSGDEEASCYGGKASLDLIADSWGASRTEEPHESCNFGLLEDFEQWLQDMPSNERVSWAVGGQVLTAGLLFASKRKSHNHRQKLAAIQRAATARRLEGKMNQTAPSSSQGNRKENRR</sequence>
<dbReference type="EMBL" id="VEPZ02000911">
    <property type="protein sequence ID" value="KAE8711526.1"/>
    <property type="molecule type" value="Genomic_DNA"/>
</dbReference>
<dbReference type="AlphaFoldDB" id="A0A6A3B431"/>
<name>A0A6A3B431_HIBSY</name>
<dbReference type="Proteomes" id="UP000436088">
    <property type="component" value="Unassembled WGS sequence"/>
</dbReference>
<protein>
    <submittedName>
        <fullName evidence="2">Uncharacterized protein</fullName>
    </submittedName>
</protein>
<reference evidence="2" key="1">
    <citation type="submission" date="2019-09" db="EMBL/GenBank/DDBJ databases">
        <title>Draft genome information of white flower Hibiscus syriacus.</title>
        <authorList>
            <person name="Kim Y.-M."/>
        </authorList>
    </citation>
    <scope>NUCLEOTIDE SEQUENCE [LARGE SCALE GENOMIC DNA]</scope>
    <source>
        <strain evidence="2">YM2019G1</strain>
    </source>
</reference>
<accession>A0A6A3B431</accession>
<comment type="caution">
    <text evidence="2">The sequence shown here is derived from an EMBL/GenBank/DDBJ whole genome shotgun (WGS) entry which is preliminary data.</text>
</comment>
<feature type="region of interest" description="Disordered" evidence="1">
    <location>
        <begin position="319"/>
        <end position="342"/>
    </location>
</feature>
<evidence type="ECO:0000313" key="2">
    <source>
        <dbReference type="EMBL" id="KAE8711526.1"/>
    </source>
</evidence>
<evidence type="ECO:0000256" key="1">
    <source>
        <dbReference type="SAM" id="MobiDB-lite"/>
    </source>
</evidence>